<protein>
    <submittedName>
        <fullName evidence="1">Uncharacterized protein</fullName>
    </submittedName>
</protein>
<evidence type="ECO:0000313" key="1">
    <source>
        <dbReference type="EMBL" id="ODV97744.1"/>
    </source>
</evidence>
<dbReference type="EMBL" id="KV454011">
    <property type="protein sequence ID" value="ODV97744.1"/>
    <property type="molecule type" value="Genomic_DNA"/>
</dbReference>
<accession>A0A1E4U174</accession>
<dbReference type="Proteomes" id="UP000094236">
    <property type="component" value="Unassembled WGS sequence"/>
</dbReference>
<name>A0A1E4U174_PACTA</name>
<sequence length="273" mass="30641">MFEPLRIALLGDSGSGKSTFQLKLSTNQFVETYYPTSTTTPTIFEFLPQGSNSRLILSGDDDLKIGEIEQHSNLILSPLYFQKDNNKNKKTGINLVDSKVRSKNPYYDVIYEQERHVPGNEEPSALITPMLVEIIDTPPFKPDQIVPFLEASLDIKLPPDILHNLANEPRRDHSAKPLIVASGAHELNGKVDGYLLMYSSVPSLNPPTYEAIQSSSNNNEGHNTDPIALLKVMRAALIDAWKEYVNYKTSWEKGAETDVFSLIYSVKSLWKKN</sequence>
<dbReference type="OrthoDB" id="3995714at2759"/>
<dbReference type="Gene3D" id="3.40.50.300">
    <property type="entry name" value="P-loop containing nucleotide triphosphate hydrolases"/>
    <property type="match status" value="1"/>
</dbReference>
<evidence type="ECO:0000313" key="2">
    <source>
        <dbReference type="Proteomes" id="UP000094236"/>
    </source>
</evidence>
<dbReference type="SUPFAM" id="SSF52540">
    <property type="entry name" value="P-loop containing nucleoside triphosphate hydrolases"/>
    <property type="match status" value="1"/>
</dbReference>
<dbReference type="InterPro" id="IPR027417">
    <property type="entry name" value="P-loop_NTPase"/>
</dbReference>
<feature type="non-terminal residue" evidence="1">
    <location>
        <position position="273"/>
    </location>
</feature>
<dbReference type="AlphaFoldDB" id="A0A1E4U174"/>
<proteinExistence type="predicted"/>
<organism evidence="1 2">
    <name type="scientific">Pachysolen tannophilus NRRL Y-2460</name>
    <dbReference type="NCBI Taxonomy" id="669874"/>
    <lineage>
        <taxon>Eukaryota</taxon>
        <taxon>Fungi</taxon>
        <taxon>Dikarya</taxon>
        <taxon>Ascomycota</taxon>
        <taxon>Saccharomycotina</taxon>
        <taxon>Pichiomycetes</taxon>
        <taxon>Pachysolenaceae</taxon>
        <taxon>Pachysolen</taxon>
    </lineage>
</organism>
<dbReference type="STRING" id="669874.A0A1E4U174"/>
<keyword evidence="2" id="KW-1185">Reference proteome</keyword>
<gene>
    <name evidence="1" type="ORF">PACTADRAFT_47603</name>
</gene>
<reference evidence="2" key="1">
    <citation type="submission" date="2016-05" db="EMBL/GenBank/DDBJ databases">
        <title>Comparative genomics of biotechnologically important yeasts.</title>
        <authorList>
            <consortium name="DOE Joint Genome Institute"/>
            <person name="Riley R."/>
            <person name="Haridas S."/>
            <person name="Wolfe K.H."/>
            <person name="Lopes M.R."/>
            <person name="Hittinger C.T."/>
            <person name="Goker M."/>
            <person name="Salamov A."/>
            <person name="Wisecaver J."/>
            <person name="Long T.M."/>
            <person name="Aerts A.L."/>
            <person name="Barry K."/>
            <person name="Choi C."/>
            <person name="Clum A."/>
            <person name="Coughlan A.Y."/>
            <person name="Deshpande S."/>
            <person name="Douglass A.P."/>
            <person name="Hanson S.J."/>
            <person name="Klenk H.-P."/>
            <person name="Labutti K."/>
            <person name="Lapidus A."/>
            <person name="Lindquist E."/>
            <person name="Lipzen A."/>
            <person name="Meier-Kolthoff J.P."/>
            <person name="Ohm R.A."/>
            <person name="Otillar R.P."/>
            <person name="Pangilinan J."/>
            <person name="Peng Y."/>
            <person name="Rokas A."/>
            <person name="Rosa C.A."/>
            <person name="Scheuner C."/>
            <person name="Sibirny A.A."/>
            <person name="Slot J.C."/>
            <person name="Stielow J.B."/>
            <person name="Sun H."/>
            <person name="Kurtzman C.P."/>
            <person name="Blackwell M."/>
            <person name="Grigoriev I.V."/>
            <person name="Jeffries T.W."/>
        </authorList>
    </citation>
    <scope>NUCLEOTIDE SEQUENCE [LARGE SCALE GENOMIC DNA]</scope>
    <source>
        <strain evidence="2">NRRL Y-2460</strain>
    </source>
</reference>